<dbReference type="AlphaFoldDB" id="A0AAV6YUQ1"/>
<feature type="domain" description="EMI" evidence="4">
    <location>
        <begin position="25"/>
        <end position="101"/>
    </location>
</feature>
<dbReference type="InterPro" id="IPR011489">
    <property type="entry name" value="EMI_domain"/>
</dbReference>
<comment type="caution">
    <text evidence="5">The sequence shown here is derived from an EMBL/GenBank/DDBJ whole genome shotgun (WGS) entry which is preliminary data.</text>
</comment>
<evidence type="ECO:0000313" key="6">
    <source>
        <dbReference type="Proteomes" id="UP000824782"/>
    </source>
</evidence>
<proteinExistence type="predicted"/>
<name>A0AAV6YUQ1_ENGPU</name>
<evidence type="ECO:0000313" key="5">
    <source>
        <dbReference type="EMBL" id="KAG8539545.1"/>
    </source>
</evidence>
<feature type="signal peptide" evidence="3">
    <location>
        <begin position="1"/>
        <end position="19"/>
    </location>
</feature>
<protein>
    <recommendedName>
        <fullName evidence="4">EMI domain-containing protein</fullName>
    </recommendedName>
</protein>
<gene>
    <name evidence="5" type="ORF">GDO81_020761</name>
</gene>
<accession>A0AAV6YUQ1</accession>
<keyword evidence="1 3" id="KW-0732">Signal</keyword>
<evidence type="ECO:0000256" key="2">
    <source>
        <dbReference type="ARBA" id="ARBA00023157"/>
    </source>
</evidence>
<dbReference type="Pfam" id="PF07546">
    <property type="entry name" value="EMI"/>
    <property type="match status" value="1"/>
</dbReference>
<dbReference type="Proteomes" id="UP000824782">
    <property type="component" value="Unassembled WGS sequence"/>
</dbReference>
<evidence type="ECO:0000259" key="4">
    <source>
        <dbReference type="PROSITE" id="PS51041"/>
    </source>
</evidence>
<sequence>MSVWSALVLLLGVSLQVRGSSSFVGVCSRAVERIPVTHNETFIQPLYQPYLTMCRGQRTCSTYRTVYSVSVRQVKREIVKVNSICCPGWKKKEPDSESCEEGETCGC</sequence>
<keyword evidence="2" id="KW-1015">Disulfide bond</keyword>
<evidence type="ECO:0000256" key="1">
    <source>
        <dbReference type="ARBA" id="ARBA00022729"/>
    </source>
</evidence>
<evidence type="ECO:0000256" key="3">
    <source>
        <dbReference type="SAM" id="SignalP"/>
    </source>
</evidence>
<feature type="chain" id="PRO_5043383836" description="EMI domain-containing protein" evidence="3">
    <location>
        <begin position="20"/>
        <end position="107"/>
    </location>
</feature>
<dbReference type="EMBL" id="WNYA01014266">
    <property type="protein sequence ID" value="KAG8539545.1"/>
    <property type="molecule type" value="Genomic_DNA"/>
</dbReference>
<reference evidence="5" key="1">
    <citation type="thesis" date="2020" institute="ProQuest LLC" country="789 East Eisenhower Parkway, Ann Arbor, MI, USA">
        <title>Comparative Genomics and Chromosome Evolution.</title>
        <authorList>
            <person name="Mudd A.B."/>
        </authorList>
    </citation>
    <scope>NUCLEOTIDE SEQUENCE</scope>
    <source>
        <strain evidence="5">237g6f4</strain>
        <tissue evidence="5">Blood</tissue>
    </source>
</reference>
<keyword evidence="6" id="KW-1185">Reference proteome</keyword>
<dbReference type="PROSITE" id="PS51041">
    <property type="entry name" value="EMI"/>
    <property type="match status" value="1"/>
</dbReference>
<organism evidence="5 6">
    <name type="scientific">Engystomops pustulosus</name>
    <name type="common">Tungara frog</name>
    <name type="synonym">Physalaemus pustulosus</name>
    <dbReference type="NCBI Taxonomy" id="76066"/>
    <lineage>
        <taxon>Eukaryota</taxon>
        <taxon>Metazoa</taxon>
        <taxon>Chordata</taxon>
        <taxon>Craniata</taxon>
        <taxon>Vertebrata</taxon>
        <taxon>Euteleostomi</taxon>
        <taxon>Amphibia</taxon>
        <taxon>Batrachia</taxon>
        <taxon>Anura</taxon>
        <taxon>Neobatrachia</taxon>
        <taxon>Hyloidea</taxon>
        <taxon>Leptodactylidae</taxon>
        <taxon>Leiuperinae</taxon>
        <taxon>Engystomops</taxon>
    </lineage>
</organism>